<sequence length="252" mass="29890">MKKIWYCLWLFPIFLTAQINESDSLKIKADLSLTGFWQGGNVDTFIFRAKSEVAFTPFNDWVFKTKNSYVYQEFGKEKADEDILSLNFLYLNPKKRFYSQALAFISTNFRREIDLRYLVGGGVTYQILTNKKRWLKVSLTSEYEYTRFSMTDFNKDEFDGSGTINTLRGTIWINGKYHLFKDKVILSHESFFQPSIRYNNNFRWQADVGIELPIWKFMNFKVNYLHTFESVVIADQKQEDQFLTFGITLKSY</sequence>
<dbReference type="AlphaFoldDB" id="A0A2T6C432"/>
<reference evidence="1 2" key="1">
    <citation type="submission" date="2018-04" db="EMBL/GenBank/DDBJ databases">
        <title>Genomic Encyclopedia of Archaeal and Bacterial Type Strains, Phase II (KMG-II): from individual species to whole genera.</title>
        <authorList>
            <person name="Goeker M."/>
        </authorList>
    </citation>
    <scope>NUCLEOTIDE SEQUENCE [LARGE SCALE GENOMIC DNA]</scope>
    <source>
        <strain evidence="1 2">DSM 25731</strain>
    </source>
</reference>
<evidence type="ECO:0000313" key="1">
    <source>
        <dbReference type="EMBL" id="PTX63072.1"/>
    </source>
</evidence>
<accession>A0A2T6C432</accession>
<organism evidence="1 2">
    <name type="scientific">Kordia periserrulae</name>
    <dbReference type="NCBI Taxonomy" id="701523"/>
    <lineage>
        <taxon>Bacteria</taxon>
        <taxon>Pseudomonadati</taxon>
        <taxon>Bacteroidota</taxon>
        <taxon>Flavobacteriia</taxon>
        <taxon>Flavobacteriales</taxon>
        <taxon>Flavobacteriaceae</taxon>
        <taxon>Kordia</taxon>
    </lineage>
</organism>
<proteinExistence type="predicted"/>
<protein>
    <submittedName>
        <fullName evidence="1">Uncharacterized protein DUF481</fullName>
    </submittedName>
</protein>
<dbReference type="Proteomes" id="UP000244090">
    <property type="component" value="Unassembled WGS sequence"/>
</dbReference>
<gene>
    <name evidence="1" type="ORF">C8N46_102475</name>
</gene>
<dbReference type="Pfam" id="PF04338">
    <property type="entry name" value="DUF481"/>
    <property type="match status" value="1"/>
</dbReference>
<dbReference type="RefSeq" id="WP_108114032.1">
    <property type="nucleotide sequence ID" value="NZ_QBKT01000002.1"/>
</dbReference>
<dbReference type="InterPro" id="IPR007433">
    <property type="entry name" value="DUF481"/>
</dbReference>
<keyword evidence="2" id="KW-1185">Reference proteome</keyword>
<dbReference type="OrthoDB" id="821377at2"/>
<name>A0A2T6C432_9FLAO</name>
<evidence type="ECO:0000313" key="2">
    <source>
        <dbReference type="Proteomes" id="UP000244090"/>
    </source>
</evidence>
<comment type="caution">
    <text evidence="1">The sequence shown here is derived from an EMBL/GenBank/DDBJ whole genome shotgun (WGS) entry which is preliminary data.</text>
</comment>
<dbReference type="EMBL" id="QBKT01000002">
    <property type="protein sequence ID" value="PTX63072.1"/>
    <property type="molecule type" value="Genomic_DNA"/>
</dbReference>